<reference evidence="1 2" key="1">
    <citation type="submission" date="2020-08" db="EMBL/GenBank/DDBJ databases">
        <title>Genomic Encyclopedia of Type Strains, Phase III (KMG-III): the genomes of soil and plant-associated and newly described type strains.</title>
        <authorList>
            <person name="Whitman W."/>
        </authorList>
    </citation>
    <scope>NUCLEOTIDE SEQUENCE [LARGE SCALE GENOMIC DNA]</scope>
    <source>
        <strain evidence="1 2">CECT 3287</strain>
    </source>
</reference>
<dbReference type="RefSeq" id="WP_183218728.1">
    <property type="nucleotide sequence ID" value="NZ_BMPW01000008.1"/>
</dbReference>
<keyword evidence="2" id="KW-1185">Reference proteome</keyword>
<gene>
    <name evidence="1" type="ORF">FHR83_002109</name>
</gene>
<protein>
    <submittedName>
        <fullName evidence="1">Uncharacterized protein</fullName>
    </submittedName>
</protein>
<dbReference type="Proteomes" id="UP000590749">
    <property type="component" value="Unassembled WGS sequence"/>
</dbReference>
<comment type="caution">
    <text evidence="1">The sequence shown here is derived from an EMBL/GenBank/DDBJ whole genome shotgun (WGS) entry which is preliminary data.</text>
</comment>
<accession>A0A7W5ADR2</accession>
<evidence type="ECO:0000313" key="1">
    <source>
        <dbReference type="EMBL" id="MBB3094457.1"/>
    </source>
</evidence>
<dbReference type="AlphaFoldDB" id="A0A7W5ADR2"/>
<evidence type="ECO:0000313" key="2">
    <source>
        <dbReference type="Proteomes" id="UP000590749"/>
    </source>
</evidence>
<name>A0A7W5ADR2_9ACTN</name>
<dbReference type="Pfam" id="PF19927">
    <property type="entry name" value="DUF6390"/>
    <property type="match status" value="1"/>
</dbReference>
<dbReference type="InterPro" id="IPR045660">
    <property type="entry name" value="DUF6390"/>
</dbReference>
<dbReference type="EMBL" id="JACHXF010000003">
    <property type="protein sequence ID" value="MBB3094457.1"/>
    <property type="molecule type" value="Genomic_DNA"/>
</dbReference>
<proteinExistence type="predicted"/>
<sequence length="214" mass="23721">MSDAGAALFARYAFPPNELGYCGPDGVAPAELGRRARDFEGAWAYLCFIASSAGIADPLDERVVAAYWLGGTLLDRVDGDALAAVLRSRFAGQYRGSRAMAHHSFHVFEVYPWLSLLRRTGSSHAVSVLDRCRIRTGTVFSVRGSRAVVHSPALAWRDGTLAVGDFRSEQVRWERSLLPELTVGDRVTLHWDWVCDVVTQADDARLRDQLRGWL</sequence>
<organism evidence="1 2">
    <name type="scientific">Actinoplanes campanulatus</name>
    <dbReference type="NCBI Taxonomy" id="113559"/>
    <lineage>
        <taxon>Bacteria</taxon>
        <taxon>Bacillati</taxon>
        <taxon>Actinomycetota</taxon>
        <taxon>Actinomycetes</taxon>
        <taxon>Micromonosporales</taxon>
        <taxon>Micromonosporaceae</taxon>
        <taxon>Actinoplanes</taxon>
    </lineage>
</organism>